<dbReference type="PROSITE" id="PS50102">
    <property type="entry name" value="RRM"/>
    <property type="match status" value="2"/>
</dbReference>
<feature type="region of interest" description="Disordered" evidence="3">
    <location>
        <begin position="325"/>
        <end position="364"/>
    </location>
</feature>
<dbReference type="Proteomes" id="UP000243723">
    <property type="component" value="Unassembled WGS sequence"/>
</dbReference>
<evidence type="ECO:0000313" key="5">
    <source>
        <dbReference type="EMBL" id="PSK60743.1"/>
    </source>
</evidence>
<dbReference type="InterPro" id="IPR035979">
    <property type="entry name" value="RBD_domain_sf"/>
</dbReference>
<feature type="compositionally biased region" description="Pro residues" evidence="3">
    <location>
        <begin position="1"/>
        <end position="11"/>
    </location>
</feature>
<dbReference type="EMBL" id="NHZQ01000003">
    <property type="protein sequence ID" value="PSK60743.1"/>
    <property type="molecule type" value="Genomic_DNA"/>
</dbReference>
<keyword evidence="1 2" id="KW-0694">RNA-binding</keyword>
<evidence type="ECO:0000256" key="1">
    <source>
        <dbReference type="ARBA" id="ARBA00022884"/>
    </source>
</evidence>
<dbReference type="InterPro" id="IPR000504">
    <property type="entry name" value="RRM_dom"/>
</dbReference>
<dbReference type="GO" id="GO:0003723">
    <property type="term" value="F:RNA binding"/>
    <property type="evidence" value="ECO:0007669"/>
    <property type="project" value="UniProtKB-UniRule"/>
</dbReference>
<evidence type="ECO:0000256" key="2">
    <source>
        <dbReference type="PROSITE-ProRule" id="PRU00176"/>
    </source>
</evidence>
<organism evidence="5 6">
    <name type="scientific">Elsinoe australis</name>
    <dbReference type="NCBI Taxonomy" id="40998"/>
    <lineage>
        <taxon>Eukaryota</taxon>
        <taxon>Fungi</taxon>
        <taxon>Dikarya</taxon>
        <taxon>Ascomycota</taxon>
        <taxon>Pezizomycotina</taxon>
        <taxon>Dothideomycetes</taxon>
        <taxon>Dothideomycetidae</taxon>
        <taxon>Myriangiales</taxon>
        <taxon>Elsinoaceae</taxon>
        <taxon>Elsinoe</taxon>
    </lineage>
</organism>
<dbReference type="Gene3D" id="3.30.70.330">
    <property type="match status" value="2"/>
</dbReference>
<feature type="region of interest" description="Disordered" evidence="3">
    <location>
        <begin position="395"/>
        <end position="477"/>
    </location>
</feature>
<dbReference type="SMART" id="SM00360">
    <property type="entry name" value="RRM"/>
    <property type="match status" value="2"/>
</dbReference>
<dbReference type="GO" id="GO:0005730">
    <property type="term" value="C:nucleolus"/>
    <property type="evidence" value="ECO:0007669"/>
    <property type="project" value="TreeGrafter"/>
</dbReference>
<feature type="compositionally biased region" description="Polar residues" evidence="3">
    <location>
        <begin position="83"/>
        <end position="103"/>
    </location>
</feature>
<proteinExistence type="predicted"/>
<feature type="region of interest" description="Disordered" evidence="3">
    <location>
        <begin position="1"/>
        <end position="103"/>
    </location>
</feature>
<feature type="compositionally biased region" description="Acidic residues" evidence="3">
    <location>
        <begin position="63"/>
        <end position="73"/>
    </location>
</feature>
<evidence type="ECO:0000256" key="3">
    <source>
        <dbReference type="SAM" id="MobiDB-lite"/>
    </source>
</evidence>
<dbReference type="Pfam" id="PF00076">
    <property type="entry name" value="RRM_1"/>
    <property type="match status" value="1"/>
</dbReference>
<protein>
    <submittedName>
        <fullName evidence="5">RNA-binding protein rnp24</fullName>
    </submittedName>
</protein>
<reference evidence="5 6" key="1">
    <citation type="submission" date="2017-05" db="EMBL/GenBank/DDBJ databases">
        <title>Draft genome sequence of Elsinoe australis.</title>
        <authorList>
            <person name="Cheng Q."/>
        </authorList>
    </citation>
    <scope>NUCLEOTIDE SEQUENCE [LARGE SCALE GENOMIC DNA]</scope>
    <source>
        <strain evidence="5 6">NL1</strain>
    </source>
</reference>
<feature type="compositionally biased region" description="Basic and acidic residues" evidence="3">
    <location>
        <begin position="234"/>
        <end position="244"/>
    </location>
</feature>
<feature type="compositionally biased region" description="Acidic residues" evidence="3">
    <location>
        <begin position="331"/>
        <end position="347"/>
    </location>
</feature>
<sequence length="477" mass="52300">MSSSSSPPPPSSETKKRKRTTAPADEIEVDVTLPEPPSKKALRRSKKGKSSTTPKASLKDVSDLIDDNDDDDGTIQKVHPDRQSQLSGSGPSDPTATEATTKPSRSQYGIWIGNLSFTTTSSSLRRFLCTTASLQSSAITRINLPLTARPLAPFQIRQIMTKQQSSGEEDEEEPPKFQNKGFAYVDFDTSEALFQALQVTETEFDGRKVLVKDAGNFEGRPKVEAPAAGSGARADGDRKEVEEKPRSKKVFVGNLGFDVTREDLLGHMAQAGEVEDVFLATFEDSGKCKGFGWVRFAEEEGAENAVKGWVWKVEGGEVEDEEIEEALKEGDDGEESSEEEGEDDGGVEVEKKVNGVGKRQKAVKQLSAPKKRKWWINKLFGRMLRCEYAEDASTRYKKRFGKGRRPEGQNGDGAGVGANGFEPRSKARPRGTEEERAEARRKKHRDARTIAPGQALANAPRQSGAIVQSKGKKVTFD</sequence>
<comment type="caution">
    <text evidence="5">The sequence shown here is derived from an EMBL/GenBank/DDBJ whole genome shotgun (WGS) entry which is preliminary data.</text>
</comment>
<keyword evidence="6" id="KW-1185">Reference proteome</keyword>
<evidence type="ECO:0000259" key="4">
    <source>
        <dbReference type="PROSITE" id="PS50102"/>
    </source>
</evidence>
<dbReference type="PANTHER" id="PTHR23236:SF95">
    <property type="entry name" value="NUCLEOLAR PROTEIN 13"/>
    <property type="match status" value="1"/>
</dbReference>
<dbReference type="InterPro" id="IPR012677">
    <property type="entry name" value="Nucleotide-bd_a/b_plait_sf"/>
</dbReference>
<feature type="compositionally biased region" description="Basic residues" evidence="3">
    <location>
        <begin position="40"/>
        <end position="49"/>
    </location>
</feature>
<dbReference type="AlphaFoldDB" id="A0A2P8AJU2"/>
<gene>
    <name evidence="5" type="ORF">B9Z65_893</name>
</gene>
<feature type="region of interest" description="Disordered" evidence="3">
    <location>
        <begin position="221"/>
        <end position="244"/>
    </location>
</feature>
<feature type="domain" description="RRM" evidence="4">
    <location>
        <begin position="108"/>
        <end position="216"/>
    </location>
</feature>
<dbReference type="PANTHER" id="PTHR23236">
    <property type="entry name" value="EUKARYOTIC TRANSLATION INITIATION FACTOR 4B/4H"/>
    <property type="match status" value="1"/>
</dbReference>
<name>A0A2P8AJU2_9PEZI</name>
<accession>A0A2P8AJU2</accession>
<dbReference type="OrthoDB" id="1875751at2759"/>
<evidence type="ECO:0000313" key="6">
    <source>
        <dbReference type="Proteomes" id="UP000243723"/>
    </source>
</evidence>
<dbReference type="STRING" id="40998.A0A2P8AJU2"/>
<feature type="domain" description="RRM" evidence="4">
    <location>
        <begin position="248"/>
        <end position="330"/>
    </location>
</feature>
<dbReference type="SUPFAM" id="SSF54928">
    <property type="entry name" value="RNA-binding domain, RBD"/>
    <property type="match status" value="1"/>
</dbReference>